<dbReference type="OrthoDB" id="3059067at2759"/>
<protein>
    <submittedName>
        <fullName evidence="2">Uncharacterized protein</fullName>
    </submittedName>
</protein>
<dbReference type="GeneID" id="66102472"/>
<dbReference type="PANTHER" id="PTHR45916">
    <property type="entry name" value="STRUCTURAL MAINTENANCE OF CHROMOSOMES PROTEIN 5"/>
    <property type="match status" value="1"/>
</dbReference>
<comment type="caution">
    <text evidence="2">The sequence shown here is derived from an EMBL/GenBank/DDBJ whole genome shotgun (WGS) entry which is preliminary data.</text>
</comment>
<name>A0A9P7VP85_9AGAR</name>
<dbReference type="PANTHER" id="PTHR45916:SF1">
    <property type="entry name" value="STRUCTURAL MAINTENANCE OF CHROMOSOMES PROTEIN 5"/>
    <property type="match status" value="1"/>
</dbReference>
<evidence type="ECO:0000313" key="2">
    <source>
        <dbReference type="EMBL" id="KAG7444354.1"/>
    </source>
</evidence>
<evidence type="ECO:0000313" key="3">
    <source>
        <dbReference type="Proteomes" id="UP000812287"/>
    </source>
</evidence>
<dbReference type="GO" id="GO:0003697">
    <property type="term" value="F:single-stranded DNA binding"/>
    <property type="evidence" value="ECO:0007669"/>
    <property type="project" value="TreeGrafter"/>
</dbReference>
<dbReference type="AlphaFoldDB" id="A0A9P7VP85"/>
<dbReference type="GO" id="GO:0030915">
    <property type="term" value="C:Smc5-Smc6 complex"/>
    <property type="evidence" value="ECO:0007669"/>
    <property type="project" value="TreeGrafter"/>
</dbReference>
<keyword evidence="3" id="KW-1185">Reference proteome</keyword>
<dbReference type="EMBL" id="MU250540">
    <property type="protein sequence ID" value="KAG7444354.1"/>
    <property type="molecule type" value="Genomic_DNA"/>
</dbReference>
<organism evidence="2 3">
    <name type="scientific">Guyanagaster necrorhizus</name>
    <dbReference type="NCBI Taxonomy" id="856835"/>
    <lineage>
        <taxon>Eukaryota</taxon>
        <taxon>Fungi</taxon>
        <taxon>Dikarya</taxon>
        <taxon>Basidiomycota</taxon>
        <taxon>Agaricomycotina</taxon>
        <taxon>Agaricomycetes</taxon>
        <taxon>Agaricomycetidae</taxon>
        <taxon>Agaricales</taxon>
        <taxon>Marasmiineae</taxon>
        <taxon>Physalacriaceae</taxon>
        <taxon>Guyanagaster</taxon>
    </lineage>
</organism>
<dbReference type="GO" id="GO:0005634">
    <property type="term" value="C:nucleus"/>
    <property type="evidence" value="ECO:0007669"/>
    <property type="project" value="TreeGrafter"/>
</dbReference>
<keyword evidence="1" id="KW-0175">Coiled coil</keyword>
<reference evidence="2" key="1">
    <citation type="submission" date="2020-11" db="EMBL/GenBank/DDBJ databases">
        <title>Adaptations for nitrogen fixation in a non-lichenized fungal sporocarp promotes dispersal by wood-feeding termites.</title>
        <authorList>
            <consortium name="DOE Joint Genome Institute"/>
            <person name="Koch R.A."/>
            <person name="Yoon G."/>
            <person name="Arayal U."/>
            <person name="Lail K."/>
            <person name="Amirebrahimi M."/>
            <person name="Labutti K."/>
            <person name="Lipzen A."/>
            <person name="Riley R."/>
            <person name="Barry K."/>
            <person name="Henrissat B."/>
            <person name="Grigoriev I.V."/>
            <person name="Herr J.R."/>
            <person name="Aime M.C."/>
        </authorList>
    </citation>
    <scope>NUCLEOTIDE SEQUENCE</scope>
    <source>
        <strain evidence="2">MCA 3950</strain>
    </source>
</reference>
<sequence>MNEVRQERQGVIGRKRELEAEMKTNLDQEYRFKSQLQQSKDELGKLDDVEVRKFQMLYHWDRDTADAVTWYRNNKDKFRMEVFEPPYLSVNVPDRTFASAVEMAFSGNNMKTFVAQCQEDYDTLNHNINDNQVLGRKVWVTTWYRARMDRLFVPPPMERDEACANFPS</sequence>
<proteinExistence type="predicted"/>
<evidence type="ECO:0000256" key="1">
    <source>
        <dbReference type="ARBA" id="ARBA00023054"/>
    </source>
</evidence>
<accession>A0A9P7VP85</accession>
<dbReference type="Proteomes" id="UP000812287">
    <property type="component" value="Unassembled WGS sequence"/>
</dbReference>
<dbReference type="RefSeq" id="XP_043037854.1">
    <property type="nucleotide sequence ID" value="XM_043180176.1"/>
</dbReference>
<dbReference type="GO" id="GO:0000724">
    <property type="term" value="P:double-strand break repair via homologous recombination"/>
    <property type="evidence" value="ECO:0007669"/>
    <property type="project" value="TreeGrafter"/>
</dbReference>
<gene>
    <name evidence="2" type="ORF">BT62DRAFT_237992</name>
</gene>